<organism evidence="2 3">
    <name type="scientific">Pomacea canaliculata</name>
    <name type="common">Golden apple snail</name>
    <dbReference type="NCBI Taxonomy" id="400727"/>
    <lineage>
        <taxon>Eukaryota</taxon>
        <taxon>Metazoa</taxon>
        <taxon>Spiralia</taxon>
        <taxon>Lophotrochozoa</taxon>
        <taxon>Mollusca</taxon>
        <taxon>Gastropoda</taxon>
        <taxon>Caenogastropoda</taxon>
        <taxon>Architaenioglossa</taxon>
        <taxon>Ampullarioidea</taxon>
        <taxon>Ampullariidae</taxon>
        <taxon>Pomacea</taxon>
    </lineage>
</organism>
<feature type="region of interest" description="Disordered" evidence="1">
    <location>
        <begin position="1"/>
        <end position="26"/>
    </location>
</feature>
<gene>
    <name evidence="2" type="ORF">C0Q70_00428</name>
</gene>
<dbReference type="Proteomes" id="UP000245119">
    <property type="component" value="Linkage Group LG1"/>
</dbReference>
<dbReference type="EMBL" id="PZQS01000001">
    <property type="protein sequence ID" value="PVD37826.1"/>
    <property type="molecule type" value="Genomic_DNA"/>
</dbReference>
<evidence type="ECO:0000256" key="1">
    <source>
        <dbReference type="SAM" id="MobiDB-lite"/>
    </source>
</evidence>
<proteinExistence type="predicted"/>
<sequence>MLESAAKGPVSAPGADGMEAGWTVDGRPAAPRKRYINMRLRSVLLSPRVPGPPPKNPLVPRKQMPELGSVEGKASKGQVSNIFTLWSLWEVSSFIQAHQGLAAPDQGADKRIPTCRRFVDSSSEGDTPVCFHGISL</sequence>
<protein>
    <submittedName>
        <fullName evidence="2">Uncharacterized protein</fullName>
    </submittedName>
</protein>
<evidence type="ECO:0000313" key="3">
    <source>
        <dbReference type="Proteomes" id="UP000245119"/>
    </source>
</evidence>
<reference evidence="2 3" key="1">
    <citation type="submission" date="2018-04" db="EMBL/GenBank/DDBJ databases">
        <title>The genome of golden apple snail Pomacea canaliculata provides insight into stress tolerance and invasive adaptation.</title>
        <authorList>
            <person name="Liu C."/>
            <person name="Liu B."/>
            <person name="Ren Y."/>
            <person name="Zhang Y."/>
            <person name="Wang H."/>
            <person name="Li S."/>
            <person name="Jiang F."/>
            <person name="Yin L."/>
            <person name="Zhang G."/>
            <person name="Qian W."/>
            <person name="Fan W."/>
        </authorList>
    </citation>
    <scope>NUCLEOTIDE SEQUENCE [LARGE SCALE GENOMIC DNA]</scope>
    <source>
        <strain evidence="2">SZHN2017</strain>
        <tissue evidence="2">Muscle</tissue>
    </source>
</reference>
<comment type="caution">
    <text evidence="2">The sequence shown here is derived from an EMBL/GenBank/DDBJ whole genome shotgun (WGS) entry which is preliminary data.</text>
</comment>
<keyword evidence="3" id="KW-1185">Reference proteome</keyword>
<name>A0A2T7PWL5_POMCA</name>
<accession>A0A2T7PWL5</accession>
<dbReference type="AlphaFoldDB" id="A0A2T7PWL5"/>
<evidence type="ECO:0000313" key="2">
    <source>
        <dbReference type="EMBL" id="PVD37826.1"/>
    </source>
</evidence>